<dbReference type="SMR" id="A0A067FD29"/>
<dbReference type="Proteomes" id="UP000027120">
    <property type="component" value="Unassembled WGS sequence"/>
</dbReference>
<protein>
    <recommendedName>
        <fullName evidence="1">NB-ARC domain-containing protein</fullName>
    </recommendedName>
</protein>
<dbReference type="GO" id="GO:0043531">
    <property type="term" value="F:ADP binding"/>
    <property type="evidence" value="ECO:0007669"/>
    <property type="project" value="InterPro"/>
</dbReference>
<dbReference type="Pfam" id="PF00931">
    <property type="entry name" value="NB-ARC"/>
    <property type="match status" value="1"/>
</dbReference>
<name>A0A067FD29_CITSI</name>
<dbReference type="AlphaFoldDB" id="A0A067FD29"/>
<keyword evidence="3" id="KW-1185">Reference proteome</keyword>
<dbReference type="Gene3D" id="3.40.50.300">
    <property type="entry name" value="P-loop containing nucleotide triphosphate hydrolases"/>
    <property type="match status" value="1"/>
</dbReference>
<evidence type="ECO:0000259" key="1">
    <source>
        <dbReference type="Pfam" id="PF00931"/>
    </source>
</evidence>
<gene>
    <name evidence="2" type="ORF">CISIN_1g020066mg</name>
</gene>
<reference evidence="2 3" key="1">
    <citation type="submission" date="2014-04" db="EMBL/GenBank/DDBJ databases">
        <authorList>
            <consortium name="International Citrus Genome Consortium"/>
            <person name="Gmitter F."/>
            <person name="Chen C."/>
            <person name="Farmerie W."/>
            <person name="Harkins T."/>
            <person name="Desany B."/>
            <person name="Mohiuddin M."/>
            <person name="Kodira C."/>
            <person name="Borodovsky M."/>
            <person name="Lomsadze A."/>
            <person name="Burns P."/>
            <person name="Jenkins J."/>
            <person name="Prochnik S."/>
            <person name="Shu S."/>
            <person name="Chapman J."/>
            <person name="Pitluck S."/>
            <person name="Schmutz J."/>
            <person name="Rokhsar D."/>
        </authorList>
    </citation>
    <scope>NUCLEOTIDE SEQUENCE</scope>
</reference>
<dbReference type="EMBL" id="KK784909">
    <property type="protein sequence ID" value="KDO64060.1"/>
    <property type="molecule type" value="Genomic_DNA"/>
</dbReference>
<dbReference type="InterPro" id="IPR027417">
    <property type="entry name" value="P-loop_NTPase"/>
</dbReference>
<proteinExistence type="predicted"/>
<accession>A0A067FD29</accession>
<dbReference type="InterPro" id="IPR002182">
    <property type="entry name" value="NB-ARC"/>
</dbReference>
<sequence>MADKVAELLDLVCGRLDSNARAFWNNRGMKNLRVSLRKLHNLLRNVREDAIPNYLLTDLNGIASDVDGLIDAPMEVSNYKEVMRIRERLVRSMDSLKKIVAGQDVESGDLSHRSAETELEGSVDSVKNALLRDGSTVRFIHIVGVSGTEVTHIAHRVFMDDDIVSRFPRHIWFSVGKILDLSTVMNVITIRCKEIPSSEMLLIALDGLCDLNDDNLANLRLLVTNMDLVGFYVLVTTQSRSVATMMKQTVPEAEHLIYFSESNSWSNLNCELPPSSQEAHRVEALEPESAMDEEDVASFKQFLLDVDLVATGESLETVPTSDRMERRLPIH</sequence>
<evidence type="ECO:0000313" key="3">
    <source>
        <dbReference type="Proteomes" id="UP000027120"/>
    </source>
</evidence>
<feature type="domain" description="NB-ARC" evidence="1">
    <location>
        <begin position="120"/>
        <end position="266"/>
    </location>
</feature>
<evidence type="ECO:0000313" key="2">
    <source>
        <dbReference type="EMBL" id="KDO64060.1"/>
    </source>
</evidence>
<dbReference type="SUPFAM" id="SSF52540">
    <property type="entry name" value="P-loop containing nucleoside triphosphate hydrolases"/>
    <property type="match status" value="1"/>
</dbReference>
<organism evidence="2 3">
    <name type="scientific">Citrus sinensis</name>
    <name type="common">Sweet orange</name>
    <name type="synonym">Citrus aurantium var. sinensis</name>
    <dbReference type="NCBI Taxonomy" id="2711"/>
    <lineage>
        <taxon>Eukaryota</taxon>
        <taxon>Viridiplantae</taxon>
        <taxon>Streptophyta</taxon>
        <taxon>Embryophyta</taxon>
        <taxon>Tracheophyta</taxon>
        <taxon>Spermatophyta</taxon>
        <taxon>Magnoliopsida</taxon>
        <taxon>eudicotyledons</taxon>
        <taxon>Gunneridae</taxon>
        <taxon>Pentapetalae</taxon>
        <taxon>rosids</taxon>
        <taxon>malvids</taxon>
        <taxon>Sapindales</taxon>
        <taxon>Rutaceae</taxon>
        <taxon>Aurantioideae</taxon>
        <taxon>Citrus</taxon>
    </lineage>
</organism>